<name>A0A5B7FR52_PORTR</name>
<evidence type="ECO:0000313" key="2">
    <source>
        <dbReference type="Proteomes" id="UP000324222"/>
    </source>
</evidence>
<organism evidence="1 2">
    <name type="scientific">Portunus trituberculatus</name>
    <name type="common">Swimming crab</name>
    <name type="synonym">Neptunus trituberculatus</name>
    <dbReference type="NCBI Taxonomy" id="210409"/>
    <lineage>
        <taxon>Eukaryota</taxon>
        <taxon>Metazoa</taxon>
        <taxon>Ecdysozoa</taxon>
        <taxon>Arthropoda</taxon>
        <taxon>Crustacea</taxon>
        <taxon>Multicrustacea</taxon>
        <taxon>Malacostraca</taxon>
        <taxon>Eumalacostraca</taxon>
        <taxon>Eucarida</taxon>
        <taxon>Decapoda</taxon>
        <taxon>Pleocyemata</taxon>
        <taxon>Brachyura</taxon>
        <taxon>Eubrachyura</taxon>
        <taxon>Portunoidea</taxon>
        <taxon>Portunidae</taxon>
        <taxon>Portuninae</taxon>
        <taxon>Portunus</taxon>
    </lineage>
</organism>
<gene>
    <name evidence="1" type="ORF">E2C01_041231</name>
</gene>
<reference evidence="1 2" key="1">
    <citation type="submission" date="2019-05" db="EMBL/GenBank/DDBJ databases">
        <title>Another draft genome of Portunus trituberculatus and its Hox gene families provides insights of decapod evolution.</title>
        <authorList>
            <person name="Jeong J.-H."/>
            <person name="Song I."/>
            <person name="Kim S."/>
            <person name="Choi T."/>
            <person name="Kim D."/>
            <person name="Ryu S."/>
            <person name="Kim W."/>
        </authorList>
    </citation>
    <scope>NUCLEOTIDE SEQUENCE [LARGE SCALE GENOMIC DNA]</scope>
    <source>
        <tissue evidence="1">Muscle</tissue>
    </source>
</reference>
<proteinExistence type="predicted"/>
<dbReference type="AlphaFoldDB" id="A0A5B7FR52"/>
<protein>
    <submittedName>
        <fullName evidence="1">Uncharacterized protein</fullName>
    </submittedName>
</protein>
<accession>A0A5B7FR52</accession>
<comment type="caution">
    <text evidence="1">The sequence shown here is derived from an EMBL/GenBank/DDBJ whole genome shotgun (WGS) entry which is preliminary data.</text>
</comment>
<sequence>MEATRRQVSNNLRLAGQAMTRWYKKAAAHYPRRPAVGCGGRRTLHLGPAGTTIVVRRNFKGSRTGQFASLLERNGSTSGHLYLSTRSPASRH</sequence>
<keyword evidence="2" id="KW-1185">Reference proteome</keyword>
<dbReference type="Proteomes" id="UP000324222">
    <property type="component" value="Unassembled WGS sequence"/>
</dbReference>
<dbReference type="EMBL" id="VSRR010007763">
    <property type="protein sequence ID" value="MPC47483.1"/>
    <property type="molecule type" value="Genomic_DNA"/>
</dbReference>
<evidence type="ECO:0000313" key="1">
    <source>
        <dbReference type="EMBL" id="MPC47483.1"/>
    </source>
</evidence>